<dbReference type="EMBL" id="GL348720">
    <property type="protein sequence ID" value="EFH41053.1"/>
    <property type="molecule type" value="Genomic_DNA"/>
</dbReference>
<keyword evidence="3" id="KW-1185">Reference proteome</keyword>
<dbReference type="Proteomes" id="UP000008694">
    <property type="component" value="Unassembled WGS sequence"/>
</dbReference>
<name>D7MLW6_ARALL</name>
<gene>
    <name evidence="2" type="ORF">ARALYDRAFT_685933</name>
</gene>
<organism evidence="3">
    <name type="scientific">Arabidopsis lyrata subsp. lyrata</name>
    <name type="common">Lyre-leaved rock-cress</name>
    <dbReference type="NCBI Taxonomy" id="81972"/>
    <lineage>
        <taxon>Eukaryota</taxon>
        <taxon>Viridiplantae</taxon>
        <taxon>Streptophyta</taxon>
        <taxon>Embryophyta</taxon>
        <taxon>Tracheophyta</taxon>
        <taxon>Spermatophyta</taxon>
        <taxon>Magnoliopsida</taxon>
        <taxon>eudicotyledons</taxon>
        <taxon>Gunneridae</taxon>
        <taxon>Pentapetalae</taxon>
        <taxon>rosids</taxon>
        <taxon>malvids</taxon>
        <taxon>Brassicales</taxon>
        <taxon>Brassicaceae</taxon>
        <taxon>Camelineae</taxon>
        <taxon>Arabidopsis</taxon>
    </lineage>
</organism>
<accession>D7MLW6</accession>
<protein>
    <submittedName>
        <fullName evidence="2">Predicted protein</fullName>
    </submittedName>
</protein>
<sequence>MVNLEAIAFSYVIFLGALMWFYTFIYILSRKYFKDKENEDEDDIELGDDHHNYHCCRICHEDIRDFSDILRLSKCHHSRVALKRCQEELTLYPWDTRLKNQTSLGERHIALFCCFEEVASSLISRLQLQRTPQGEVMEFPPLEFRRALIVIVCLLLILLCALSTFVKERRDLKKSSDCMYGGNPCRDYHEDLKALKKALDRSKCNHITTIFTSFKDDP</sequence>
<evidence type="ECO:0000313" key="3">
    <source>
        <dbReference type="Proteomes" id="UP000008694"/>
    </source>
</evidence>
<dbReference type="Gramene" id="Al_scaffold_0008_2753">
    <property type="protein sequence ID" value="Al_scaffold_0008_2753"/>
    <property type="gene ID" value="Al_scaffold_0008_2753"/>
</dbReference>
<keyword evidence="1" id="KW-1133">Transmembrane helix</keyword>
<evidence type="ECO:0000256" key="1">
    <source>
        <dbReference type="SAM" id="Phobius"/>
    </source>
</evidence>
<reference evidence="3" key="1">
    <citation type="journal article" date="2011" name="Nat. Genet.">
        <title>The Arabidopsis lyrata genome sequence and the basis of rapid genome size change.</title>
        <authorList>
            <person name="Hu T.T."/>
            <person name="Pattyn P."/>
            <person name="Bakker E.G."/>
            <person name="Cao J."/>
            <person name="Cheng J.-F."/>
            <person name="Clark R.M."/>
            <person name="Fahlgren N."/>
            <person name="Fawcett J.A."/>
            <person name="Grimwood J."/>
            <person name="Gundlach H."/>
            <person name="Haberer G."/>
            <person name="Hollister J.D."/>
            <person name="Ossowski S."/>
            <person name="Ottilar R.P."/>
            <person name="Salamov A.A."/>
            <person name="Schneeberger K."/>
            <person name="Spannagl M."/>
            <person name="Wang X."/>
            <person name="Yang L."/>
            <person name="Nasrallah M.E."/>
            <person name="Bergelson J."/>
            <person name="Carrington J.C."/>
            <person name="Gaut B.S."/>
            <person name="Schmutz J."/>
            <person name="Mayer K.F.X."/>
            <person name="Van de Peer Y."/>
            <person name="Grigoriev I.V."/>
            <person name="Nordborg M."/>
            <person name="Weigel D."/>
            <person name="Guo Y.-L."/>
        </authorList>
    </citation>
    <scope>NUCLEOTIDE SEQUENCE [LARGE SCALE GENOMIC DNA]</scope>
    <source>
        <strain evidence="3">cv. MN47</strain>
    </source>
</reference>
<dbReference type="HOGENOM" id="CLU_1519899_0_0_1"/>
<proteinExistence type="predicted"/>
<keyword evidence="1" id="KW-0472">Membrane</keyword>
<feature type="transmembrane region" description="Helical" evidence="1">
    <location>
        <begin position="147"/>
        <end position="166"/>
    </location>
</feature>
<evidence type="ECO:0000313" key="2">
    <source>
        <dbReference type="EMBL" id="EFH41053.1"/>
    </source>
</evidence>
<dbReference type="AlphaFoldDB" id="D7MLW6"/>
<feature type="transmembrane region" description="Helical" evidence="1">
    <location>
        <begin position="6"/>
        <end position="28"/>
    </location>
</feature>
<keyword evidence="1" id="KW-0812">Transmembrane</keyword>